<dbReference type="Gene3D" id="3.30.70.100">
    <property type="match status" value="1"/>
</dbReference>
<name>A0AAD7ANR1_9AGAR</name>
<proteinExistence type="predicted"/>
<protein>
    <recommendedName>
        <fullName evidence="3">ABM domain-containing protein</fullName>
    </recommendedName>
</protein>
<evidence type="ECO:0000313" key="2">
    <source>
        <dbReference type="Proteomes" id="UP001218218"/>
    </source>
</evidence>
<keyword evidence="2" id="KW-1185">Reference proteome</keyword>
<comment type="caution">
    <text evidence="1">The sequence shown here is derived from an EMBL/GenBank/DDBJ whole genome shotgun (WGS) entry which is preliminary data.</text>
</comment>
<dbReference type="EMBL" id="JARIHO010000003">
    <property type="protein sequence ID" value="KAJ7364257.1"/>
    <property type="molecule type" value="Genomic_DNA"/>
</dbReference>
<evidence type="ECO:0000313" key="1">
    <source>
        <dbReference type="EMBL" id="KAJ7364257.1"/>
    </source>
</evidence>
<gene>
    <name evidence="1" type="ORF">DFH08DRAFT_838747</name>
</gene>
<dbReference type="AlphaFoldDB" id="A0AAD7ANR1"/>
<dbReference type="Proteomes" id="UP001218218">
    <property type="component" value="Unassembled WGS sequence"/>
</dbReference>
<accession>A0AAD7ANR1</accession>
<dbReference type="InterPro" id="IPR011008">
    <property type="entry name" value="Dimeric_a/b-barrel"/>
</dbReference>
<organism evidence="1 2">
    <name type="scientific">Mycena albidolilacea</name>
    <dbReference type="NCBI Taxonomy" id="1033008"/>
    <lineage>
        <taxon>Eukaryota</taxon>
        <taxon>Fungi</taxon>
        <taxon>Dikarya</taxon>
        <taxon>Basidiomycota</taxon>
        <taxon>Agaricomycotina</taxon>
        <taxon>Agaricomycetes</taxon>
        <taxon>Agaricomycetidae</taxon>
        <taxon>Agaricales</taxon>
        <taxon>Marasmiineae</taxon>
        <taxon>Mycenaceae</taxon>
        <taxon>Mycena</taxon>
    </lineage>
</organism>
<evidence type="ECO:0008006" key="3">
    <source>
        <dbReference type="Google" id="ProtNLM"/>
    </source>
</evidence>
<sequence>MPSSEVSLALFVPLIAKTDRVDDVAGFLGKGYELVQAEPDTIQWFGAKYDDHTPPTFLILDTFRAEEGRGAHLTGKVAEALLANADALLAAGPEIAKAAVLANNVRDTSAGVKNGLRVLLDAKPEKAQAVREFLKVRCVVLVSWVGVEVGFMHEGCAAARRG</sequence>
<dbReference type="SUPFAM" id="SSF54909">
    <property type="entry name" value="Dimeric alpha+beta barrel"/>
    <property type="match status" value="1"/>
</dbReference>
<reference evidence="1" key="1">
    <citation type="submission" date="2023-03" db="EMBL/GenBank/DDBJ databases">
        <title>Massive genome expansion in bonnet fungi (Mycena s.s.) driven by repeated elements and novel gene families across ecological guilds.</title>
        <authorList>
            <consortium name="Lawrence Berkeley National Laboratory"/>
            <person name="Harder C.B."/>
            <person name="Miyauchi S."/>
            <person name="Viragh M."/>
            <person name="Kuo A."/>
            <person name="Thoen E."/>
            <person name="Andreopoulos B."/>
            <person name="Lu D."/>
            <person name="Skrede I."/>
            <person name="Drula E."/>
            <person name="Henrissat B."/>
            <person name="Morin E."/>
            <person name="Kohler A."/>
            <person name="Barry K."/>
            <person name="LaButti K."/>
            <person name="Morin E."/>
            <person name="Salamov A."/>
            <person name="Lipzen A."/>
            <person name="Mereny Z."/>
            <person name="Hegedus B."/>
            <person name="Baldrian P."/>
            <person name="Stursova M."/>
            <person name="Weitz H."/>
            <person name="Taylor A."/>
            <person name="Grigoriev I.V."/>
            <person name="Nagy L.G."/>
            <person name="Martin F."/>
            <person name="Kauserud H."/>
        </authorList>
    </citation>
    <scope>NUCLEOTIDE SEQUENCE</scope>
    <source>
        <strain evidence="1">CBHHK002</strain>
    </source>
</reference>